<protein>
    <submittedName>
        <fullName evidence="1">Uncharacterized protein</fullName>
    </submittedName>
</protein>
<sequence>MGAFGEISAINSRLFLHLKHTSSNPKSVQNTLFLPPFSSSKGFRERETSNLHIFFILAPNCYLDTHRVKPIIYTTRDKIIIANRSVDINLNEGSTRQHCLDTIISTNW</sequence>
<evidence type="ECO:0000313" key="1">
    <source>
        <dbReference type="EMBL" id="CAH9093182.1"/>
    </source>
</evidence>
<gene>
    <name evidence="1" type="ORF">CEPIT_LOCUS12403</name>
</gene>
<evidence type="ECO:0000313" key="2">
    <source>
        <dbReference type="Proteomes" id="UP001152523"/>
    </source>
</evidence>
<accession>A0AAV0DBA3</accession>
<dbReference type="EMBL" id="CAMAPF010000075">
    <property type="protein sequence ID" value="CAH9093182.1"/>
    <property type="molecule type" value="Genomic_DNA"/>
</dbReference>
<dbReference type="Proteomes" id="UP001152523">
    <property type="component" value="Unassembled WGS sequence"/>
</dbReference>
<reference evidence="1" key="1">
    <citation type="submission" date="2022-07" db="EMBL/GenBank/DDBJ databases">
        <authorList>
            <person name="Macas J."/>
            <person name="Novak P."/>
            <person name="Neumann P."/>
        </authorList>
    </citation>
    <scope>NUCLEOTIDE SEQUENCE</scope>
</reference>
<organism evidence="1 2">
    <name type="scientific">Cuscuta epithymum</name>
    <dbReference type="NCBI Taxonomy" id="186058"/>
    <lineage>
        <taxon>Eukaryota</taxon>
        <taxon>Viridiplantae</taxon>
        <taxon>Streptophyta</taxon>
        <taxon>Embryophyta</taxon>
        <taxon>Tracheophyta</taxon>
        <taxon>Spermatophyta</taxon>
        <taxon>Magnoliopsida</taxon>
        <taxon>eudicotyledons</taxon>
        <taxon>Gunneridae</taxon>
        <taxon>Pentapetalae</taxon>
        <taxon>asterids</taxon>
        <taxon>lamiids</taxon>
        <taxon>Solanales</taxon>
        <taxon>Convolvulaceae</taxon>
        <taxon>Cuscuteae</taxon>
        <taxon>Cuscuta</taxon>
        <taxon>Cuscuta subgen. Cuscuta</taxon>
    </lineage>
</organism>
<comment type="caution">
    <text evidence="1">The sequence shown here is derived from an EMBL/GenBank/DDBJ whole genome shotgun (WGS) entry which is preliminary data.</text>
</comment>
<dbReference type="AlphaFoldDB" id="A0AAV0DBA3"/>
<proteinExistence type="predicted"/>
<keyword evidence="2" id="KW-1185">Reference proteome</keyword>
<name>A0AAV0DBA3_9ASTE</name>